<name>B8C1J6_THAPS</name>
<dbReference type="PaxDb" id="35128-Thaps4320"/>
<reference evidence="3 4" key="1">
    <citation type="journal article" date="2004" name="Science">
        <title>The genome of the diatom Thalassiosira pseudonana: ecology, evolution, and metabolism.</title>
        <authorList>
            <person name="Armbrust E.V."/>
            <person name="Berges J.A."/>
            <person name="Bowler C."/>
            <person name="Green B.R."/>
            <person name="Martinez D."/>
            <person name="Putnam N.H."/>
            <person name="Zhou S."/>
            <person name="Allen A.E."/>
            <person name="Apt K.E."/>
            <person name="Bechner M."/>
            <person name="Brzezinski M.A."/>
            <person name="Chaal B.K."/>
            <person name="Chiovitti A."/>
            <person name="Davis A.K."/>
            <person name="Demarest M.S."/>
            <person name="Detter J.C."/>
            <person name="Glavina T."/>
            <person name="Goodstein D."/>
            <person name="Hadi M.Z."/>
            <person name="Hellsten U."/>
            <person name="Hildebrand M."/>
            <person name="Jenkins B.D."/>
            <person name="Jurka J."/>
            <person name="Kapitonov V.V."/>
            <person name="Kroger N."/>
            <person name="Lau W.W."/>
            <person name="Lane T.W."/>
            <person name="Larimer F.W."/>
            <person name="Lippmeier J.C."/>
            <person name="Lucas S."/>
            <person name="Medina M."/>
            <person name="Montsant A."/>
            <person name="Obornik M."/>
            <person name="Parker M.S."/>
            <person name="Palenik B."/>
            <person name="Pazour G.J."/>
            <person name="Richardson P.M."/>
            <person name="Rynearson T.A."/>
            <person name="Saito M.A."/>
            <person name="Schwartz D.C."/>
            <person name="Thamatrakoln K."/>
            <person name="Valentin K."/>
            <person name="Vardi A."/>
            <person name="Wilkerson F.P."/>
            <person name="Rokhsar D.S."/>
        </authorList>
    </citation>
    <scope>NUCLEOTIDE SEQUENCE [LARGE SCALE GENOMIC DNA]</scope>
    <source>
        <strain evidence="3 4">CCMP1335</strain>
    </source>
</reference>
<dbReference type="HOGENOM" id="CLU_283644_0_0_1"/>
<feature type="compositionally biased region" description="Polar residues" evidence="1">
    <location>
        <begin position="911"/>
        <end position="933"/>
    </location>
</feature>
<feature type="transmembrane region" description="Helical" evidence="2">
    <location>
        <begin position="336"/>
        <end position="362"/>
    </location>
</feature>
<feature type="compositionally biased region" description="Low complexity" evidence="1">
    <location>
        <begin position="668"/>
        <end position="680"/>
    </location>
</feature>
<dbReference type="PANTHER" id="PTHR34730">
    <property type="entry name" value="UNNAMED PRODUCT"/>
    <property type="match status" value="1"/>
</dbReference>
<gene>
    <name evidence="3" type="ORF">THAPSDRAFT_4320</name>
</gene>
<feature type="compositionally biased region" description="Pro residues" evidence="1">
    <location>
        <begin position="681"/>
        <end position="695"/>
    </location>
</feature>
<feature type="transmembrane region" description="Helical" evidence="2">
    <location>
        <begin position="745"/>
        <end position="770"/>
    </location>
</feature>
<evidence type="ECO:0000256" key="2">
    <source>
        <dbReference type="SAM" id="Phobius"/>
    </source>
</evidence>
<feature type="region of interest" description="Disordered" evidence="1">
    <location>
        <begin position="652"/>
        <end position="695"/>
    </location>
</feature>
<evidence type="ECO:0000313" key="3">
    <source>
        <dbReference type="EMBL" id="EED92790.1"/>
    </source>
</evidence>
<feature type="region of interest" description="Disordered" evidence="1">
    <location>
        <begin position="885"/>
        <end position="945"/>
    </location>
</feature>
<accession>B8C1J6</accession>
<reference evidence="3 4" key="2">
    <citation type="journal article" date="2008" name="Nature">
        <title>The Phaeodactylum genome reveals the evolutionary history of diatom genomes.</title>
        <authorList>
            <person name="Bowler C."/>
            <person name="Allen A.E."/>
            <person name="Badger J.H."/>
            <person name="Grimwood J."/>
            <person name="Jabbari K."/>
            <person name="Kuo A."/>
            <person name="Maheswari U."/>
            <person name="Martens C."/>
            <person name="Maumus F."/>
            <person name="Otillar R.P."/>
            <person name="Rayko E."/>
            <person name="Salamov A."/>
            <person name="Vandepoele K."/>
            <person name="Beszteri B."/>
            <person name="Gruber A."/>
            <person name="Heijde M."/>
            <person name="Katinka M."/>
            <person name="Mock T."/>
            <person name="Valentin K."/>
            <person name="Verret F."/>
            <person name="Berges J.A."/>
            <person name="Brownlee C."/>
            <person name="Cadoret J.P."/>
            <person name="Chiovitti A."/>
            <person name="Choi C.J."/>
            <person name="Coesel S."/>
            <person name="De Martino A."/>
            <person name="Detter J.C."/>
            <person name="Durkin C."/>
            <person name="Falciatore A."/>
            <person name="Fournet J."/>
            <person name="Haruta M."/>
            <person name="Huysman M.J."/>
            <person name="Jenkins B.D."/>
            <person name="Jiroutova K."/>
            <person name="Jorgensen R.E."/>
            <person name="Joubert Y."/>
            <person name="Kaplan A."/>
            <person name="Kroger N."/>
            <person name="Kroth P.G."/>
            <person name="La Roche J."/>
            <person name="Lindquist E."/>
            <person name="Lommer M."/>
            <person name="Martin-Jezequel V."/>
            <person name="Lopez P.J."/>
            <person name="Lucas S."/>
            <person name="Mangogna M."/>
            <person name="McGinnis K."/>
            <person name="Medlin L.K."/>
            <person name="Montsant A."/>
            <person name="Oudot-Le Secq M.P."/>
            <person name="Napoli C."/>
            <person name="Obornik M."/>
            <person name="Parker M.S."/>
            <person name="Petit J.L."/>
            <person name="Porcel B.M."/>
            <person name="Poulsen N."/>
            <person name="Robison M."/>
            <person name="Rychlewski L."/>
            <person name="Rynearson T.A."/>
            <person name="Schmutz J."/>
            <person name="Shapiro H."/>
            <person name="Siaut M."/>
            <person name="Stanley M."/>
            <person name="Sussman M.R."/>
            <person name="Taylor A.R."/>
            <person name="Vardi A."/>
            <person name="von Dassow P."/>
            <person name="Vyverman W."/>
            <person name="Willis A."/>
            <person name="Wyrwicz L.S."/>
            <person name="Rokhsar D.S."/>
            <person name="Weissenbach J."/>
            <person name="Armbrust E.V."/>
            <person name="Green B.R."/>
            <person name="Van de Peer Y."/>
            <person name="Grigoriev I.V."/>
        </authorList>
    </citation>
    <scope>NUCLEOTIDE SEQUENCE [LARGE SCALE GENOMIC DNA]</scope>
    <source>
        <strain evidence="3 4">CCMP1335</strain>
    </source>
</reference>
<feature type="transmembrane region" description="Helical" evidence="2">
    <location>
        <begin position="383"/>
        <end position="403"/>
    </location>
</feature>
<dbReference type="AlphaFoldDB" id="B8C1J6"/>
<keyword evidence="2" id="KW-0472">Membrane</keyword>
<sequence length="1098" mass="119757">MTSCVWRSSSIPSPSFSSAVVGGSLSRSNNNQTKPNTTPSAAPTVMDSTDAANDGVQVDMNGDSDQPSDYPPKHDEDTPRVVGAAAVPRAPSTDPLSKRNINSYYGHKIGFLQTLSLVLNAGLMVYAHVGLSAVIFSSRDPSITSSGAKSNSNNNDINTPTNDTHAEGLCNEQDVEIWIASGGETSRPVHSNFCSRTYNNGGCLVDSACIETCFQETYGYSINCSSCFGTIPACSINNECTWICAADSLGAACQECNTPCIEEFILCSGLPQVDNTTTTLPSTNETDTPTTIPPANAVIANACNSFDLEAIETWYNVYNLTFVRSVQDAWTGDAKLLAVIVVLFSGIWPYAKNIILVIVWYIPLTIEAQTSTLLWLSRLSKYTLVDVFAVISVLVGVQLQLNIGGTEAVIRAEPRFGIIAFLLATVWEFVQIEIIKAMHEKKVLGGNNPQAAEMLLFSNILMPLLILVTSLGLYIAGAILEIAYFTSADTNGSCNKSYNLISLGNALINDLSMTGNGAAGQTWILYLTYIVLNLVFPIITHIMQILFILGWINGKHYKTMFQWATAIWCFACVEVLLLGIFAVEFKFEKLIMKIAGDSNAGFLDIESGLGYGFYILIVYSVVAGFLHYSLRVRRDNSSDTDLMKDDALIVEEETPSQTGKPPSPSPSPSTSTSLSLLFQQPPHPTPPPPFPFTPPPDAVPTVPSAVFVVVADRYEIDDAVAHELPNGTGDGVRYQPPESSSGSSALSFIFSWIVALIILRAAGIVIGILWTPGVRRYCLEMKDLYFSNQTYATIKEMALARFTNRRSSTNRLRRNRSRSSFGSLGSLVELMNRDDDTEIGDGDASSAYGSSAGDVDDEVSHSVASAYAEDSAASSSTGISSLLLDTTTSNASRSTAQRQHRRQRDEEEGQSYQHDNCSEATSLAGSSNVNTTMRRIPSNDRTGIDARNKASFANDACKRYPSEDARVVKNGGIQYHQLASQKHVTSIQRQRGDRSIGSKSVNSVLERREQHNLQKHGLIDKVKARQRGVVYQRNQPQDGLRKDSGVLLNNYLKKHEQRSFKEETLSRPDETSMTEIDLKSTGTSLLSMFLSREVPKSR</sequence>
<feature type="compositionally biased region" description="Low complexity" evidence="1">
    <location>
        <begin position="8"/>
        <end position="18"/>
    </location>
</feature>
<dbReference type="EMBL" id="CM000641">
    <property type="protein sequence ID" value="EED92790.1"/>
    <property type="molecule type" value="Genomic_DNA"/>
</dbReference>
<organism evidence="3 4">
    <name type="scientific">Thalassiosira pseudonana</name>
    <name type="common">Marine diatom</name>
    <name type="synonym">Cyclotella nana</name>
    <dbReference type="NCBI Taxonomy" id="35128"/>
    <lineage>
        <taxon>Eukaryota</taxon>
        <taxon>Sar</taxon>
        <taxon>Stramenopiles</taxon>
        <taxon>Ochrophyta</taxon>
        <taxon>Bacillariophyta</taxon>
        <taxon>Coscinodiscophyceae</taxon>
        <taxon>Thalassiosirophycidae</taxon>
        <taxon>Thalassiosirales</taxon>
        <taxon>Thalassiosiraceae</taxon>
        <taxon>Thalassiosira</taxon>
    </lineage>
</organism>
<protein>
    <submittedName>
        <fullName evidence="3">Uncharacterized protein</fullName>
    </submittedName>
</protein>
<evidence type="ECO:0000313" key="4">
    <source>
        <dbReference type="Proteomes" id="UP000001449"/>
    </source>
</evidence>
<dbReference type="PANTHER" id="PTHR34730:SF1">
    <property type="entry name" value="PARAQUAT-INDUCIBLE PROTEIN A"/>
    <property type="match status" value="1"/>
</dbReference>
<feature type="transmembrane region" description="Helical" evidence="2">
    <location>
        <begin position="456"/>
        <end position="480"/>
    </location>
</feature>
<keyword evidence="2" id="KW-1133">Transmembrane helix</keyword>
<keyword evidence="4" id="KW-1185">Reference proteome</keyword>
<feature type="transmembrane region" description="Helical" evidence="2">
    <location>
        <begin position="611"/>
        <end position="630"/>
    </location>
</feature>
<feature type="transmembrane region" description="Helical" evidence="2">
    <location>
        <begin position="561"/>
        <end position="583"/>
    </location>
</feature>
<feature type="compositionally biased region" description="Low complexity" evidence="1">
    <location>
        <begin position="842"/>
        <end position="853"/>
    </location>
</feature>
<feature type="transmembrane region" description="Helical" evidence="2">
    <location>
        <begin position="523"/>
        <end position="549"/>
    </location>
</feature>
<dbReference type="eggNOG" id="ENOG502TEPT">
    <property type="taxonomic scope" value="Eukaryota"/>
</dbReference>
<keyword evidence="2" id="KW-0812">Transmembrane</keyword>
<feature type="compositionally biased region" description="Polar residues" evidence="1">
    <location>
        <begin position="25"/>
        <end position="51"/>
    </location>
</feature>
<feature type="region of interest" description="Disordered" evidence="1">
    <location>
        <begin position="1"/>
        <end position="79"/>
    </location>
</feature>
<evidence type="ECO:0000256" key="1">
    <source>
        <dbReference type="SAM" id="MobiDB-lite"/>
    </source>
</evidence>
<dbReference type="RefSeq" id="XP_002289253.1">
    <property type="nucleotide sequence ID" value="XM_002289217.1"/>
</dbReference>
<dbReference type="KEGG" id="tps:THAPSDRAFT_4320"/>
<dbReference type="Proteomes" id="UP000001449">
    <property type="component" value="Chromosome 4"/>
</dbReference>
<feature type="transmembrane region" description="Helical" evidence="2">
    <location>
        <begin position="415"/>
        <end position="435"/>
    </location>
</feature>
<dbReference type="GeneID" id="7447507"/>
<feature type="region of interest" description="Disordered" evidence="1">
    <location>
        <begin position="835"/>
        <end position="856"/>
    </location>
</feature>
<proteinExistence type="predicted"/>
<dbReference type="InParanoid" id="B8C1J6"/>